<evidence type="ECO:0000256" key="1">
    <source>
        <dbReference type="SAM" id="Phobius"/>
    </source>
</evidence>
<proteinExistence type="predicted"/>
<evidence type="ECO:0000313" key="3">
    <source>
        <dbReference type="Proteomes" id="UP001209922"/>
    </source>
</evidence>
<organism evidence="2 3">
    <name type="scientific">Xanthomonas chitinilytica</name>
    <dbReference type="NCBI Taxonomy" id="2989819"/>
    <lineage>
        <taxon>Bacteria</taxon>
        <taxon>Pseudomonadati</taxon>
        <taxon>Pseudomonadota</taxon>
        <taxon>Gammaproteobacteria</taxon>
        <taxon>Lysobacterales</taxon>
        <taxon>Lysobacteraceae</taxon>
        <taxon>Xanthomonas</taxon>
    </lineage>
</organism>
<accession>A0ABT3JSA2</accession>
<keyword evidence="1" id="KW-0812">Transmembrane</keyword>
<feature type="transmembrane region" description="Helical" evidence="1">
    <location>
        <begin position="53"/>
        <end position="78"/>
    </location>
</feature>
<dbReference type="EMBL" id="JAPCHY010000002">
    <property type="protein sequence ID" value="MCW4471371.1"/>
    <property type="molecule type" value="Genomic_DNA"/>
</dbReference>
<evidence type="ECO:0000313" key="2">
    <source>
        <dbReference type="EMBL" id="MCW4471371.1"/>
    </source>
</evidence>
<evidence type="ECO:0008006" key="4">
    <source>
        <dbReference type="Google" id="ProtNLM"/>
    </source>
</evidence>
<name>A0ABT3JSA2_9XANT</name>
<protein>
    <recommendedName>
        <fullName evidence="4">EscU/YscU/HrcU family type III secretion system export apparatus switch protein</fullName>
    </recommendedName>
</protein>
<dbReference type="Proteomes" id="UP001209922">
    <property type="component" value="Unassembled WGS sequence"/>
</dbReference>
<gene>
    <name evidence="2" type="ORF">OK345_02485</name>
</gene>
<comment type="caution">
    <text evidence="2">The sequence shown here is derived from an EMBL/GenBank/DDBJ whole genome shotgun (WGS) entry which is preliminary data.</text>
</comment>
<keyword evidence="1" id="KW-0472">Membrane</keyword>
<reference evidence="2 3" key="1">
    <citation type="submission" date="2022-10" db="EMBL/GenBank/DDBJ databases">
        <title>Xanthomonas sp. H13-6.</title>
        <authorList>
            <person name="Liu X."/>
            <person name="Deng Z."/>
            <person name="Jiang Y."/>
            <person name="Yu T."/>
            <person name="Ai J."/>
        </authorList>
    </citation>
    <scope>NUCLEOTIDE SEQUENCE [LARGE SCALE GENOMIC DNA]</scope>
    <source>
        <strain evidence="2 3">H13-6</strain>
    </source>
</reference>
<sequence length="96" mass="9895">MTKSNSRKAREKLADSLLGMSGALGVALTVAVLVTPLAAVATAAVSGREIDLLAMIVGLKPSTAGLLVVLYLVAVAMVMGGRHAALRIYNDLYPDT</sequence>
<dbReference type="RefSeq" id="WP_265126328.1">
    <property type="nucleotide sequence ID" value="NZ_JAPCHY010000002.1"/>
</dbReference>
<keyword evidence="3" id="KW-1185">Reference proteome</keyword>
<keyword evidence="1" id="KW-1133">Transmembrane helix</keyword>